<reference evidence="1 2" key="1">
    <citation type="submission" date="2006-03" db="EMBL/GenBank/DDBJ databases">
        <authorList>
            <person name="Pinhassi J."/>
            <person name="Pedros-Alio C."/>
            <person name="Ferriera S."/>
            <person name="Johnson J."/>
            <person name="Kravitz S."/>
            <person name="Halpern A."/>
            <person name="Remington K."/>
            <person name="Beeson K."/>
            <person name="Tran B."/>
            <person name="Rogers Y.-H."/>
            <person name="Friedman R."/>
            <person name="Venter J.C."/>
        </authorList>
    </citation>
    <scope>NUCLEOTIDE SEQUENCE [LARGE SCALE GENOMIC DNA]</scope>
    <source>
        <strain evidence="1 2">RED65</strain>
    </source>
</reference>
<proteinExistence type="predicted"/>
<protein>
    <submittedName>
        <fullName evidence="1">Uncharacterized protein</fullName>
    </submittedName>
</protein>
<keyword evidence="2" id="KW-1185">Reference proteome</keyword>
<dbReference type="HOGENOM" id="CLU_2462853_0_0_6"/>
<evidence type="ECO:0000313" key="1">
    <source>
        <dbReference type="EMBL" id="EAT10716.1"/>
    </source>
</evidence>
<comment type="caution">
    <text evidence="1">The sequence shown here is derived from an EMBL/GenBank/DDBJ whole genome shotgun (WGS) entry which is preliminary data.</text>
</comment>
<dbReference type="RefSeq" id="WP_007017485.1">
    <property type="nucleotide sequence ID" value="NZ_CH724114.1"/>
</dbReference>
<accession>Q1MXL7</accession>
<dbReference type="STRING" id="207949.RED65_00025"/>
<sequence length="88" mass="9607">MSITNTQATQNPLQTESLLKTNQLSSLEASTLVDASVFEQFDDMDLRANAEDVGQAIDIVEDIQAQPEVSIKSSQNIDPESVLKVLEV</sequence>
<name>Q1MXL7_9GAMM</name>
<evidence type="ECO:0000313" key="2">
    <source>
        <dbReference type="Proteomes" id="UP000004263"/>
    </source>
</evidence>
<gene>
    <name evidence="1" type="ORF">RED65_00025</name>
</gene>
<organism evidence="1 2">
    <name type="scientific">Bermanella marisrubri</name>
    <dbReference type="NCBI Taxonomy" id="207949"/>
    <lineage>
        <taxon>Bacteria</taxon>
        <taxon>Pseudomonadati</taxon>
        <taxon>Pseudomonadota</taxon>
        <taxon>Gammaproteobacteria</taxon>
        <taxon>Oceanospirillales</taxon>
        <taxon>Oceanospirillaceae</taxon>
        <taxon>Bermanella</taxon>
    </lineage>
</organism>
<dbReference type="Proteomes" id="UP000004263">
    <property type="component" value="Unassembled WGS sequence"/>
</dbReference>
<dbReference type="EMBL" id="AAQH01000038">
    <property type="protein sequence ID" value="EAT10716.1"/>
    <property type="molecule type" value="Genomic_DNA"/>
</dbReference>
<dbReference type="AlphaFoldDB" id="Q1MXL7"/>